<proteinExistence type="predicted"/>
<comment type="caution">
    <text evidence="2">The sequence shown here is derived from an EMBL/GenBank/DDBJ whole genome shotgun (WGS) entry which is preliminary data.</text>
</comment>
<accession>A0A812WNE4</accession>
<feature type="compositionally biased region" description="Pro residues" evidence="1">
    <location>
        <begin position="196"/>
        <end position="213"/>
    </location>
</feature>
<organism evidence="2 3">
    <name type="scientific">Symbiodinium necroappetens</name>
    <dbReference type="NCBI Taxonomy" id="1628268"/>
    <lineage>
        <taxon>Eukaryota</taxon>
        <taxon>Sar</taxon>
        <taxon>Alveolata</taxon>
        <taxon>Dinophyceae</taxon>
        <taxon>Suessiales</taxon>
        <taxon>Symbiodiniaceae</taxon>
        <taxon>Symbiodinium</taxon>
    </lineage>
</organism>
<dbReference type="Proteomes" id="UP000601435">
    <property type="component" value="Unassembled WGS sequence"/>
</dbReference>
<evidence type="ECO:0000256" key="1">
    <source>
        <dbReference type="SAM" id="MobiDB-lite"/>
    </source>
</evidence>
<feature type="compositionally biased region" description="Polar residues" evidence="1">
    <location>
        <begin position="117"/>
        <end position="143"/>
    </location>
</feature>
<feature type="compositionally biased region" description="Low complexity" evidence="1">
    <location>
        <begin position="214"/>
        <end position="226"/>
    </location>
</feature>
<dbReference type="EMBL" id="CAJNJA010034057">
    <property type="protein sequence ID" value="CAE7686664.1"/>
    <property type="molecule type" value="Genomic_DNA"/>
</dbReference>
<evidence type="ECO:0000313" key="3">
    <source>
        <dbReference type="Proteomes" id="UP000601435"/>
    </source>
</evidence>
<name>A0A812WNE4_9DINO</name>
<feature type="region of interest" description="Disordered" evidence="1">
    <location>
        <begin position="91"/>
        <end position="305"/>
    </location>
</feature>
<sequence length="305" mass="33041">MFFYWVPAYRKYFGCQRYMESGDDLFARVQRATAGSEEMMKPPAIAFFGHRRQQWFESPDTDDPHWRPRDVTYTELTSDQLADEDLFSRFEEEEEVKPRQNPLRNPQTPAPGVACPSTPNLTPLPQACPSTPTQALGQANPSTPNLPPMEACPSTPTQALGQPRPLEACPSTPSQAPGQRSLGATDCAIGFGLTPFHPPPAPAPQAPSQPSRPYPQAQSLAQPSQAIHMPTLAPQAQSQPEAYPSTHPSHGPGQPSPYMQALPFGGVQAVTGPTQAPCPQPGTPTRQLPPPKHLRKAAGQGPDMC</sequence>
<reference evidence="2" key="1">
    <citation type="submission" date="2021-02" db="EMBL/GenBank/DDBJ databases">
        <authorList>
            <person name="Dougan E. K."/>
            <person name="Rhodes N."/>
            <person name="Thang M."/>
            <person name="Chan C."/>
        </authorList>
    </citation>
    <scope>NUCLEOTIDE SEQUENCE</scope>
</reference>
<keyword evidence="3" id="KW-1185">Reference proteome</keyword>
<feature type="compositionally biased region" description="Pro residues" evidence="1">
    <location>
        <begin position="276"/>
        <end position="291"/>
    </location>
</feature>
<protein>
    <submittedName>
        <fullName evidence="2">Uncharacterized protein</fullName>
    </submittedName>
</protein>
<gene>
    <name evidence="2" type="ORF">SNEC2469_LOCUS19784</name>
</gene>
<dbReference type="AlphaFoldDB" id="A0A812WNE4"/>
<evidence type="ECO:0000313" key="2">
    <source>
        <dbReference type="EMBL" id="CAE7686664.1"/>
    </source>
</evidence>
<dbReference type="OrthoDB" id="423164at2759"/>